<sequence length="255" mass="27573">MLAGRTRVSGWLRGREAPAGRAKAAPQETPAARGEGRSSCPKAIRGRHARLKPPDGVPSASGAARKGRGPRGHTETPELPLRPQITEAADPPFGKLNHIPVSIKRSSCNRPCKGPMVAARPFPSRRPHPSSWLKKTFTSGLRQHPKPPQPCERRMLERIDGAHPAAAGRPGLPDAHPAWEASVPSRRAENPRSFRCAMNAPATVRGAGKACARRRRRLWLGQRQMPLPPGAGRDPAPGTRQIPPAPVRPHPEETP</sequence>
<feature type="compositionally biased region" description="Basic and acidic residues" evidence="1">
    <location>
        <begin position="151"/>
        <end position="161"/>
    </location>
</feature>
<proteinExistence type="predicted"/>
<reference evidence="2 3" key="1">
    <citation type="submission" date="2018-08" db="EMBL/GenBank/DDBJ databases">
        <title>Draft genome sequence of Rhodobacter sphaeroides FY.</title>
        <authorList>
            <person name="Rayyan A."/>
            <person name="Meyer T.E."/>
            <person name="Kyndt J.A."/>
        </authorList>
    </citation>
    <scope>NUCLEOTIDE SEQUENCE [LARGE SCALE GENOMIC DNA]</scope>
    <source>
        <strain evidence="2 3">FY</strain>
    </source>
</reference>
<feature type="region of interest" description="Disordered" evidence="1">
    <location>
        <begin position="118"/>
        <end position="255"/>
    </location>
</feature>
<organism evidence="2 3">
    <name type="scientific">Cereibacter sphaeroides</name>
    <name type="common">Rhodobacter sphaeroides</name>
    <dbReference type="NCBI Taxonomy" id="1063"/>
    <lineage>
        <taxon>Bacteria</taxon>
        <taxon>Pseudomonadati</taxon>
        <taxon>Pseudomonadota</taxon>
        <taxon>Alphaproteobacteria</taxon>
        <taxon>Rhodobacterales</taxon>
        <taxon>Paracoccaceae</taxon>
        <taxon>Cereibacter</taxon>
    </lineage>
</organism>
<accession>A0AAX1UMB3</accession>
<comment type="caution">
    <text evidence="2">The sequence shown here is derived from an EMBL/GenBank/DDBJ whole genome shotgun (WGS) entry which is preliminary data.</text>
</comment>
<dbReference type="Proteomes" id="UP000266305">
    <property type="component" value="Unassembled WGS sequence"/>
</dbReference>
<gene>
    <name evidence="2" type="ORF">D1114_09810</name>
</gene>
<evidence type="ECO:0000313" key="3">
    <source>
        <dbReference type="Proteomes" id="UP000266305"/>
    </source>
</evidence>
<feature type="region of interest" description="Disordered" evidence="1">
    <location>
        <begin position="1"/>
        <end position="98"/>
    </location>
</feature>
<name>A0AAX1UMB3_CERSP</name>
<dbReference type="EMBL" id="QWGP01000008">
    <property type="protein sequence ID" value="RHZ95480.1"/>
    <property type="molecule type" value="Genomic_DNA"/>
</dbReference>
<evidence type="ECO:0000256" key="1">
    <source>
        <dbReference type="SAM" id="MobiDB-lite"/>
    </source>
</evidence>
<protein>
    <submittedName>
        <fullName evidence="2">Uncharacterized protein</fullName>
    </submittedName>
</protein>
<evidence type="ECO:0000313" key="2">
    <source>
        <dbReference type="EMBL" id="RHZ95480.1"/>
    </source>
</evidence>
<dbReference type="AlphaFoldDB" id="A0AAX1UMB3"/>